<proteinExistence type="inferred from homology"/>
<dbReference type="Gene3D" id="3.40.50.10470">
    <property type="entry name" value="Translation initiation factor eif-2b, domain 2"/>
    <property type="match status" value="1"/>
</dbReference>
<dbReference type="AlphaFoldDB" id="A0AAV3T890"/>
<name>A0AAV3T890_9EURY</name>
<comment type="similarity">
    <text evidence="1">Belongs to the eIF-2B alpha/beta/delta subunits family.</text>
</comment>
<dbReference type="Pfam" id="PF01008">
    <property type="entry name" value="IF-2B"/>
    <property type="match status" value="1"/>
</dbReference>
<protein>
    <recommendedName>
        <fullName evidence="5">Translation initiation factor 2B subunit, eIF-2B alpha/beta/delta family</fullName>
    </recommendedName>
</protein>
<dbReference type="InterPro" id="IPR042529">
    <property type="entry name" value="IF_2B-like_C"/>
</dbReference>
<evidence type="ECO:0000313" key="4">
    <source>
        <dbReference type="Proteomes" id="UP001500420"/>
    </source>
</evidence>
<dbReference type="GO" id="GO:0046523">
    <property type="term" value="F:S-methyl-5-thioribose-1-phosphate isomerase activity"/>
    <property type="evidence" value="ECO:0007669"/>
    <property type="project" value="TreeGrafter"/>
</dbReference>
<keyword evidence="4" id="KW-1185">Reference proteome</keyword>
<dbReference type="Proteomes" id="UP001500420">
    <property type="component" value="Unassembled WGS sequence"/>
</dbReference>
<organism evidence="3 4">
    <name type="scientific">Natronoarchaeum mannanilyticum</name>
    <dbReference type="NCBI Taxonomy" id="926360"/>
    <lineage>
        <taxon>Archaea</taxon>
        <taxon>Methanobacteriati</taxon>
        <taxon>Methanobacteriota</taxon>
        <taxon>Stenosarchaea group</taxon>
        <taxon>Halobacteria</taxon>
        <taxon>Halobacteriales</taxon>
        <taxon>Natronoarchaeaceae</taxon>
    </lineage>
</organism>
<dbReference type="EMBL" id="BAAADV010000001">
    <property type="protein sequence ID" value="GAA0664058.1"/>
    <property type="molecule type" value="Genomic_DNA"/>
</dbReference>
<dbReference type="PANTHER" id="PTHR43475">
    <property type="entry name" value="METHYLTHIORIBOSE-1-PHOSPHATE ISOMERASE"/>
    <property type="match status" value="1"/>
</dbReference>
<feature type="region of interest" description="Disordered" evidence="2">
    <location>
        <begin position="36"/>
        <end position="68"/>
    </location>
</feature>
<dbReference type="GO" id="GO:0019509">
    <property type="term" value="P:L-methionine salvage from methylthioadenosine"/>
    <property type="evidence" value="ECO:0007669"/>
    <property type="project" value="TreeGrafter"/>
</dbReference>
<dbReference type="PANTHER" id="PTHR43475:SF3">
    <property type="entry name" value="TRANSLATION INITIATION FACTOR EIF-2B SUBUNIT FAMILY PROTEIN (AFU_ORTHOLOGUE AFUA_2G14290)"/>
    <property type="match status" value="1"/>
</dbReference>
<evidence type="ECO:0000313" key="3">
    <source>
        <dbReference type="EMBL" id="GAA0664058.1"/>
    </source>
</evidence>
<dbReference type="InterPro" id="IPR000649">
    <property type="entry name" value="IF-2B-related"/>
</dbReference>
<dbReference type="SUPFAM" id="SSF100950">
    <property type="entry name" value="NagB/RpiA/CoA transferase-like"/>
    <property type="match status" value="1"/>
</dbReference>
<accession>A0AAV3T890</accession>
<comment type="caution">
    <text evidence="3">The sequence shown here is derived from an EMBL/GenBank/DDBJ whole genome shotgun (WGS) entry which is preliminary data.</text>
</comment>
<evidence type="ECO:0008006" key="5">
    <source>
        <dbReference type="Google" id="ProtNLM"/>
    </source>
</evidence>
<reference evidence="3 4" key="1">
    <citation type="journal article" date="2019" name="Int. J. Syst. Evol. Microbiol.">
        <title>The Global Catalogue of Microorganisms (GCM) 10K type strain sequencing project: providing services to taxonomists for standard genome sequencing and annotation.</title>
        <authorList>
            <consortium name="The Broad Institute Genomics Platform"/>
            <consortium name="The Broad Institute Genome Sequencing Center for Infectious Disease"/>
            <person name="Wu L."/>
            <person name="Ma J."/>
        </authorList>
    </citation>
    <scope>NUCLEOTIDE SEQUENCE [LARGE SCALE GENOMIC DNA]</scope>
    <source>
        <strain evidence="3 4">JCM 16328</strain>
    </source>
</reference>
<dbReference type="InterPro" id="IPR037171">
    <property type="entry name" value="NagB/RpiA_transferase-like"/>
</dbReference>
<gene>
    <name evidence="3" type="ORF">GCM10009020_06100</name>
</gene>
<sequence length="471" mass="48332">MTDPERGSPEAFVLERMTDYAAAVLRRGSAVLVRCDDGAPRLPSAPLEDAADERPDAEAESDATDSEPIAAARRAASALGLDPNTLEHVRTGSPIRDGEESYAPVLFDVAGDGAATTDGAATADDAEWVAPTALLHESASPSEWYRYQRVAPTVRSITADGEHGAAYLSVRALEVLRDRAALQVSEGDPDLDELTDLGDRLLSARPSMAVLENRVNRVLAAAAGGDDVAESDAAAMDGDAAAMDGDAAAMDGDATAEGVAFAVEAAADAGIDRALRADADAAAAAAELLDGMSVLTLSRSGTVLDALESASPRSVHVAESRPAREGIGVAEELAAALDAPVTVLADAAVAHALATEDVDAVVVGADAVLPDGRVVNKTGTRAAALAAAREGIPVYVVAASDKVTRRETVNLETGDATAIYDGDVGIDVLNPTFDVTPGELIEAVVTERGRLDGEDVAAVAEEHAALTSWRE</sequence>
<evidence type="ECO:0000256" key="2">
    <source>
        <dbReference type="SAM" id="MobiDB-lite"/>
    </source>
</evidence>
<evidence type="ECO:0000256" key="1">
    <source>
        <dbReference type="RuleBase" id="RU003814"/>
    </source>
</evidence>